<dbReference type="Proteomes" id="UP000237797">
    <property type="component" value="Unassembled WGS sequence"/>
</dbReference>
<dbReference type="AlphaFoldDB" id="A0A2T0LAP6"/>
<comment type="caution">
    <text evidence="1">The sequence shown here is derived from an EMBL/GenBank/DDBJ whole genome shotgun (WGS) entry which is preliminary data.</text>
</comment>
<accession>A0A2T0LAP6</accession>
<dbReference type="EMBL" id="PVNE01000033">
    <property type="protein sequence ID" value="PRX38908.1"/>
    <property type="molecule type" value="Genomic_DNA"/>
</dbReference>
<organism evidence="1 2">
    <name type="scientific">Planifilum fimeticola</name>
    <dbReference type="NCBI Taxonomy" id="201975"/>
    <lineage>
        <taxon>Bacteria</taxon>
        <taxon>Bacillati</taxon>
        <taxon>Bacillota</taxon>
        <taxon>Bacilli</taxon>
        <taxon>Bacillales</taxon>
        <taxon>Thermoactinomycetaceae</taxon>
        <taxon>Planifilum</taxon>
    </lineage>
</organism>
<evidence type="ECO:0000313" key="1">
    <source>
        <dbReference type="EMBL" id="PRX38908.1"/>
    </source>
</evidence>
<evidence type="ECO:0000313" key="2">
    <source>
        <dbReference type="Proteomes" id="UP000237797"/>
    </source>
</evidence>
<gene>
    <name evidence="1" type="ORF">CLV97_1339</name>
</gene>
<protein>
    <submittedName>
        <fullName evidence="1">Uncharacterized protein</fullName>
    </submittedName>
</protein>
<name>A0A2T0LAP6_9BACL</name>
<sequence>MTAKRLTSFLLMVIVFSPITDIFSDALWGDNITDAQQKMRVPIYKRRDRDYDKVKTITRES</sequence>
<keyword evidence="2" id="KW-1185">Reference proteome</keyword>
<reference evidence="1 2" key="1">
    <citation type="submission" date="2018-03" db="EMBL/GenBank/DDBJ databases">
        <title>Genomic Encyclopedia of Archaeal and Bacterial Type Strains, Phase II (KMG-II): from individual species to whole genera.</title>
        <authorList>
            <person name="Goeker M."/>
        </authorList>
    </citation>
    <scope>NUCLEOTIDE SEQUENCE [LARGE SCALE GENOMIC DNA]</scope>
    <source>
        <strain evidence="1 2">DSM 44946</strain>
    </source>
</reference>
<proteinExistence type="predicted"/>